<sequence length="131" mass="14404">MTEKVKTVAVNVGVACVIGLIMIAVTIQYRQWRQFGKGEKALAVGDYIQAVAGFESAIHLYTPGSPLVSHSAEKLWQIGETLERQGDTDKALIAYRALRSSFYAAHWLITPGQSWIARCDGKIAQLTRPAK</sequence>
<comment type="caution">
    <text evidence="2">The sequence shown here is derived from an EMBL/GenBank/DDBJ whole genome shotgun (WGS) entry which is preliminary data.</text>
</comment>
<organism evidence="2 3">
    <name type="scientific">Geobacter argillaceus</name>
    <dbReference type="NCBI Taxonomy" id="345631"/>
    <lineage>
        <taxon>Bacteria</taxon>
        <taxon>Pseudomonadati</taxon>
        <taxon>Thermodesulfobacteriota</taxon>
        <taxon>Desulfuromonadia</taxon>
        <taxon>Geobacterales</taxon>
        <taxon>Geobacteraceae</taxon>
        <taxon>Geobacter</taxon>
    </lineage>
</organism>
<gene>
    <name evidence="2" type="ORF">JN12_01590</name>
</gene>
<dbReference type="OrthoDB" id="5396466at2"/>
<dbReference type="Proteomes" id="UP000319449">
    <property type="component" value="Unassembled WGS sequence"/>
</dbReference>
<dbReference type="Gene3D" id="1.25.40.10">
    <property type="entry name" value="Tetratricopeptide repeat domain"/>
    <property type="match status" value="1"/>
</dbReference>
<keyword evidence="1" id="KW-0472">Membrane</keyword>
<accession>A0A562VNA3</accession>
<evidence type="ECO:0008006" key="4">
    <source>
        <dbReference type="Google" id="ProtNLM"/>
    </source>
</evidence>
<dbReference type="InterPro" id="IPR011990">
    <property type="entry name" value="TPR-like_helical_dom_sf"/>
</dbReference>
<protein>
    <recommendedName>
        <fullName evidence="4">Tetratricopeptide repeat protein</fullName>
    </recommendedName>
</protein>
<proteinExistence type="predicted"/>
<evidence type="ECO:0000313" key="3">
    <source>
        <dbReference type="Proteomes" id="UP000319449"/>
    </source>
</evidence>
<keyword evidence="1" id="KW-0812">Transmembrane</keyword>
<name>A0A562VNA3_9BACT</name>
<feature type="transmembrane region" description="Helical" evidence="1">
    <location>
        <begin position="6"/>
        <end position="27"/>
    </location>
</feature>
<keyword evidence="1" id="KW-1133">Transmembrane helix</keyword>
<evidence type="ECO:0000256" key="1">
    <source>
        <dbReference type="SAM" id="Phobius"/>
    </source>
</evidence>
<evidence type="ECO:0000313" key="2">
    <source>
        <dbReference type="EMBL" id="TWJ19473.1"/>
    </source>
</evidence>
<dbReference type="RefSeq" id="WP_145020861.1">
    <property type="nucleotide sequence ID" value="NZ_VLLN01000008.1"/>
</dbReference>
<dbReference type="EMBL" id="VLLN01000008">
    <property type="protein sequence ID" value="TWJ19473.1"/>
    <property type="molecule type" value="Genomic_DNA"/>
</dbReference>
<reference evidence="2 3" key="1">
    <citation type="submission" date="2019-07" db="EMBL/GenBank/DDBJ databases">
        <title>Genomic Encyclopedia of Archaeal and Bacterial Type Strains, Phase II (KMG-II): from individual species to whole genera.</title>
        <authorList>
            <person name="Goeker M."/>
        </authorList>
    </citation>
    <scope>NUCLEOTIDE SEQUENCE [LARGE SCALE GENOMIC DNA]</scope>
    <source>
        <strain evidence="2 3">ATCC BAA-1139</strain>
    </source>
</reference>
<dbReference type="AlphaFoldDB" id="A0A562VNA3"/>
<dbReference type="SUPFAM" id="SSF48452">
    <property type="entry name" value="TPR-like"/>
    <property type="match status" value="1"/>
</dbReference>
<keyword evidence="3" id="KW-1185">Reference proteome</keyword>